<keyword evidence="4" id="KW-1185">Reference proteome</keyword>
<dbReference type="EMBL" id="JBFOLK010000006">
    <property type="protein sequence ID" value="KAL2505462.1"/>
    <property type="molecule type" value="Genomic_DNA"/>
</dbReference>
<evidence type="ECO:0000256" key="1">
    <source>
        <dbReference type="SAM" id="SignalP"/>
    </source>
</evidence>
<dbReference type="InterPro" id="IPR026960">
    <property type="entry name" value="RVT-Znf"/>
</dbReference>
<accession>A0ABD1SYF0</accession>
<keyword evidence="1" id="KW-0732">Signal</keyword>
<name>A0ABD1SYF0_9LAMI</name>
<sequence length="203" mass="23956">MIWSSIISTTVSFFCWRLWQGLIPVDVVIQRRIGSHMASRCQYCSAIKTIQHLFIDSCIANQVWRHFSDIFHVTLWPMEGFPYRFQSWRFLGQFVRQGHIRTIVPLLILWFIWIARNDAKYQNISMEPKQIIWKVYHTIFLLHTCHLFQVIHWRRDMDIIPLFGISLTTPSLPPPVLVYWRTPPDGSYKVNTDGCVKDGFASG</sequence>
<gene>
    <name evidence="3" type="ORF">Adt_21083</name>
</gene>
<proteinExistence type="predicted"/>
<feature type="domain" description="Reverse transcriptase zinc-binding" evidence="2">
    <location>
        <begin position="1"/>
        <end position="64"/>
    </location>
</feature>
<protein>
    <recommendedName>
        <fullName evidence="2">Reverse transcriptase zinc-binding domain-containing protein</fullName>
    </recommendedName>
</protein>
<evidence type="ECO:0000259" key="2">
    <source>
        <dbReference type="Pfam" id="PF13966"/>
    </source>
</evidence>
<reference evidence="4" key="1">
    <citation type="submission" date="2024-07" db="EMBL/GenBank/DDBJ databases">
        <title>Two chromosome-level genome assemblies of Korean endemic species Abeliophyllum distichum and Forsythia ovata (Oleaceae).</title>
        <authorList>
            <person name="Jang H."/>
        </authorList>
    </citation>
    <scope>NUCLEOTIDE SEQUENCE [LARGE SCALE GENOMIC DNA]</scope>
</reference>
<feature type="chain" id="PRO_5044741833" description="Reverse transcriptase zinc-binding domain-containing protein" evidence="1">
    <location>
        <begin position="22"/>
        <end position="203"/>
    </location>
</feature>
<feature type="signal peptide" evidence="1">
    <location>
        <begin position="1"/>
        <end position="21"/>
    </location>
</feature>
<evidence type="ECO:0000313" key="4">
    <source>
        <dbReference type="Proteomes" id="UP001604336"/>
    </source>
</evidence>
<organism evidence="3 4">
    <name type="scientific">Abeliophyllum distichum</name>
    <dbReference type="NCBI Taxonomy" id="126358"/>
    <lineage>
        <taxon>Eukaryota</taxon>
        <taxon>Viridiplantae</taxon>
        <taxon>Streptophyta</taxon>
        <taxon>Embryophyta</taxon>
        <taxon>Tracheophyta</taxon>
        <taxon>Spermatophyta</taxon>
        <taxon>Magnoliopsida</taxon>
        <taxon>eudicotyledons</taxon>
        <taxon>Gunneridae</taxon>
        <taxon>Pentapetalae</taxon>
        <taxon>asterids</taxon>
        <taxon>lamiids</taxon>
        <taxon>Lamiales</taxon>
        <taxon>Oleaceae</taxon>
        <taxon>Forsythieae</taxon>
        <taxon>Abeliophyllum</taxon>
    </lineage>
</organism>
<dbReference type="Pfam" id="PF13966">
    <property type="entry name" value="zf-RVT"/>
    <property type="match status" value="1"/>
</dbReference>
<dbReference type="AlphaFoldDB" id="A0ABD1SYF0"/>
<dbReference type="Proteomes" id="UP001604336">
    <property type="component" value="Unassembled WGS sequence"/>
</dbReference>
<comment type="caution">
    <text evidence="3">The sequence shown here is derived from an EMBL/GenBank/DDBJ whole genome shotgun (WGS) entry which is preliminary data.</text>
</comment>
<evidence type="ECO:0000313" key="3">
    <source>
        <dbReference type="EMBL" id="KAL2505462.1"/>
    </source>
</evidence>